<dbReference type="PANTHER" id="PTHR33778:SF1">
    <property type="entry name" value="MAGNESIUM TRANSPORTER YHID-RELATED"/>
    <property type="match status" value="1"/>
</dbReference>
<dbReference type="PRINTS" id="PR01837">
    <property type="entry name" value="MGTCSAPBPROT"/>
</dbReference>
<dbReference type="PANTHER" id="PTHR33778">
    <property type="entry name" value="PROTEIN MGTC"/>
    <property type="match status" value="1"/>
</dbReference>
<evidence type="ECO:0000256" key="2">
    <source>
        <dbReference type="ARBA" id="ARBA00009298"/>
    </source>
</evidence>
<feature type="transmembrane region" description="Helical" evidence="7">
    <location>
        <begin position="254"/>
        <end position="273"/>
    </location>
</feature>
<keyword evidence="4 7" id="KW-0812">Transmembrane</keyword>
<keyword evidence="5 7" id="KW-1133">Transmembrane helix</keyword>
<evidence type="ECO:0000256" key="4">
    <source>
        <dbReference type="ARBA" id="ARBA00022692"/>
    </source>
</evidence>
<keyword evidence="6 7" id="KW-0472">Membrane</keyword>
<name>A0A2H0UBJ1_9BACT</name>
<dbReference type="GO" id="GO:0005886">
    <property type="term" value="C:plasma membrane"/>
    <property type="evidence" value="ECO:0007669"/>
    <property type="project" value="UniProtKB-SubCell"/>
</dbReference>
<evidence type="ECO:0000256" key="6">
    <source>
        <dbReference type="ARBA" id="ARBA00023136"/>
    </source>
</evidence>
<evidence type="ECO:0000256" key="1">
    <source>
        <dbReference type="ARBA" id="ARBA00004651"/>
    </source>
</evidence>
<evidence type="ECO:0000256" key="5">
    <source>
        <dbReference type="ARBA" id="ARBA00022989"/>
    </source>
</evidence>
<comment type="similarity">
    <text evidence="2">Belongs to the MgtC/SapB family.</text>
</comment>
<dbReference type="InterPro" id="IPR003416">
    <property type="entry name" value="MgtC/SapB/SrpB/YhiD_fam"/>
</dbReference>
<proteinExistence type="inferred from homology"/>
<organism evidence="9 10">
    <name type="scientific">Candidatus Kaiserbacteria bacterium CG10_big_fil_rev_8_21_14_0_10_51_14</name>
    <dbReference type="NCBI Taxonomy" id="1974610"/>
    <lineage>
        <taxon>Bacteria</taxon>
        <taxon>Candidatus Kaiseribacteriota</taxon>
    </lineage>
</organism>
<evidence type="ECO:0000259" key="8">
    <source>
        <dbReference type="Pfam" id="PF02308"/>
    </source>
</evidence>
<gene>
    <name evidence="9" type="ORF">COU18_02780</name>
</gene>
<sequence length="292" mass="32370">MACHQYALYEKRDSLCAVFRSHASRVGLSSRTWALQPYRRGSCASAYVPYDTHRKRETSALGSENCLVQTCAGPTSPSGVWSEARPYSPCTRRGQAALRNLNVWSIEYGVWRVRGLCISFHTPYFIRYTECMDAQFMDPTFVMFGKLLLALILGAVIGTERAVLAKQPAGMRTFGLVAMGACFLILTSNYVGNAYLGILNFDPMRLAAGIVTGIGFLGAGVIIFRENTVHGITTAAGLWIAAALGMAVGYGMYALSIFATILTLVMFTGMWYVENRFKHWFVEHHDEHQRGE</sequence>
<dbReference type="Proteomes" id="UP000231192">
    <property type="component" value="Unassembled WGS sequence"/>
</dbReference>
<dbReference type="Pfam" id="PF02308">
    <property type="entry name" value="MgtC"/>
    <property type="match status" value="1"/>
</dbReference>
<feature type="transmembrane region" description="Helical" evidence="7">
    <location>
        <begin position="141"/>
        <end position="159"/>
    </location>
</feature>
<dbReference type="AlphaFoldDB" id="A0A2H0UBJ1"/>
<dbReference type="EMBL" id="PFBK01000008">
    <property type="protein sequence ID" value="PIR83779.1"/>
    <property type="molecule type" value="Genomic_DNA"/>
</dbReference>
<feature type="domain" description="MgtC/SapB/SrpB/YhiD N-terminal" evidence="8">
    <location>
        <begin position="147"/>
        <end position="274"/>
    </location>
</feature>
<evidence type="ECO:0000313" key="9">
    <source>
        <dbReference type="EMBL" id="PIR83779.1"/>
    </source>
</evidence>
<comment type="subcellular location">
    <subcellularLocation>
        <location evidence="1">Cell membrane</location>
        <topology evidence="1">Multi-pass membrane protein</topology>
    </subcellularLocation>
</comment>
<feature type="transmembrane region" description="Helical" evidence="7">
    <location>
        <begin position="171"/>
        <end position="192"/>
    </location>
</feature>
<accession>A0A2H0UBJ1</accession>
<protein>
    <recommendedName>
        <fullName evidence="8">MgtC/SapB/SrpB/YhiD N-terminal domain-containing protein</fullName>
    </recommendedName>
</protein>
<feature type="transmembrane region" description="Helical" evidence="7">
    <location>
        <begin position="204"/>
        <end position="224"/>
    </location>
</feature>
<dbReference type="InterPro" id="IPR049177">
    <property type="entry name" value="MgtC_SapB_SrpB_YhiD_N"/>
</dbReference>
<comment type="caution">
    <text evidence="9">The sequence shown here is derived from an EMBL/GenBank/DDBJ whole genome shotgun (WGS) entry which is preliminary data.</text>
</comment>
<keyword evidence="3" id="KW-1003">Cell membrane</keyword>
<evidence type="ECO:0000256" key="3">
    <source>
        <dbReference type="ARBA" id="ARBA00022475"/>
    </source>
</evidence>
<reference evidence="10" key="1">
    <citation type="submission" date="2017-09" db="EMBL/GenBank/DDBJ databases">
        <title>Depth-based differentiation of microbial function through sediment-hosted aquifers and enrichment of novel symbionts in the deep terrestrial subsurface.</title>
        <authorList>
            <person name="Probst A.J."/>
            <person name="Ladd B."/>
            <person name="Jarett J.K."/>
            <person name="Geller-Mcgrath D.E."/>
            <person name="Sieber C.M.K."/>
            <person name="Emerson J.B."/>
            <person name="Anantharaman K."/>
            <person name="Thomas B.C."/>
            <person name="Malmstrom R."/>
            <person name="Stieglmeier M."/>
            <person name="Klingl A."/>
            <person name="Woyke T."/>
            <person name="Ryan C.M."/>
            <person name="Banfield J.F."/>
        </authorList>
    </citation>
    <scope>NUCLEOTIDE SEQUENCE [LARGE SCALE GENOMIC DNA]</scope>
</reference>
<evidence type="ECO:0000313" key="10">
    <source>
        <dbReference type="Proteomes" id="UP000231192"/>
    </source>
</evidence>
<evidence type="ECO:0000256" key="7">
    <source>
        <dbReference type="SAM" id="Phobius"/>
    </source>
</evidence>